<sequence>MRVKLGPIYDALDAGEYRQALKLIRNAENRFGEDAILLALKAMALVRGDRIEQSYDVCERFLALSPTEPAVLETMLVVFRDLQRLDWNARAYELACKQNPNDETLLIGLHFAHLRQWKLLPMQQAAMTLFRLFGTERYAQWAALSIELQNGALTRESILAGPGDIQPASSGHARLLGLAAALLSRHDAGKPMPMERVRMYVRVQWRQGDYKAAIQTLTGPTGSLWRDDDPDRLLILARSLLRAGDPAECIKVVQRLVQDHSQDDMRYLDLLVDAHVALGTAQDARAFLIALQEQDTRKRGPFIAEMRLVHTTKMGPVAHLVVAYFRRFSTTRCFIDDVAPYVTREVLNGVQEMMNKLQDDKGGNAEKRVRQRASFEMVARSAGSLASLPAELLRQKAVSLFNGFVTAVNAGTSLEPSEFRPGDDLCLLCAHALVDLHEHTGDPSYVLDAIGVLEHGLTLSSSNFHFRLLLIRLYSHPAIGAFATAFAHYAALDVKSVQLDTLSHLVMSDALRYGFVSHARSVADDIVEFYDQYCIDAADLVILAYRCEHLDQAMDFIQFQHRLRHSFRLAMAHRYRALVHLLMVGDITPKACKRQPDLDPPPVNSADLFVNDDHSLIMSRGPPAARSASLNKPAPFPMASSWKVAPEDSNWHLAELALLDCSLSFLTARVDRSTLRALSDSIAQLGLEDDRDGDDALAMEHWRLCFLILELACCIAESWSASKDALGKSTVVQQDQDDNTVRWKAVQRQLQLCQVALDAHVDRLLKDIDGTLPGIVSFSMFAARFVTLFAEVWAGQIPPKRSLSSHNAGIVQAIVETRVVLRDFIAKASSSLARTRDACAKYDSNNVVIPPSTINEFETAARCKSIQSISSSRRLSVQSCRDAFDKCCKSLARMTTASET</sequence>
<dbReference type="PANTHER" id="PTHR22767:SF3">
    <property type="entry name" value="N-ALPHA-ACETYLTRANSFERASE 25, NATB AUXILIARY SUBUNIT"/>
    <property type="match status" value="1"/>
</dbReference>
<evidence type="ECO:0000256" key="1">
    <source>
        <dbReference type="ARBA" id="ARBA00006298"/>
    </source>
</evidence>
<keyword evidence="4" id="KW-1185">Reference proteome</keyword>
<evidence type="ECO:0000313" key="2">
    <source>
        <dbReference type="EMBL" id="CEO95528.1"/>
    </source>
</evidence>
<organism evidence="2 4">
    <name type="scientific">Plasmodiophora brassicae</name>
    <name type="common">Clubroot disease agent</name>
    <dbReference type="NCBI Taxonomy" id="37360"/>
    <lineage>
        <taxon>Eukaryota</taxon>
        <taxon>Sar</taxon>
        <taxon>Rhizaria</taxon>
        <taxon>Endomyxa</taxon>
        <taxon>Phytomyxea</taxon>
        <taxon>Plasmodiophorida</taxon>
        <taxon>Plasmodiophoridae</taxon>
        <taxon>Plasmodiophora</taxon>
    </lineage>
</organism>
<dbReference type="Gene3D" id="1.25.40.1040">
    <property type="match status" value="1"/>
</dbReference>
<dbReference type="InterPro" id="IPR011990">
    <property type="entry name" value="TPR-like_helical_dom_sf"/>
</dbReference>
<reference evidence="2 4" key="1">
    <citation type="submission" date="2015-02" db="EMBL/GenBank/DDBJ databases">
        <authorList>
            <person name="Chooi Y.-H."/>
        </authorList>
    </citation>
    <scope>NUCLEOTIDE SEQUENCE [LARGE SCALE GENOMIC DNA]</scope>
    <source>
        <strain evidence="2">E3</strain>
    </source>
</reference>
<evidence type="ECO:0000313" key="3">
    <source>
        <dbReference type="EMBL" id="SPR00402.1"/>
    </source>
</evidence>
<dbReference type="OrthoDB" id="1874341at2759"/>
<proteinExistence type="inferred from homology"/>
<dbReference type="PANTHER" id="PTHR22767">
    <property type="entry name" value="N-TERMINAL ACETYLTRANSFERASE-RELATED"/>
    <property type="match status" value="1"/>
</dbReference>
<dbReference type="Pfam" id="PF09797">
    <property type="entry name" value="NatB_MDM20"/>
    <property type="match status" value="1"/>
</dbReference>
<dbReference type="Proteomes" id="UP000290189">
    <property type="component" value="Unassembled WGS sequence"/>
</dbReference>
<dbReference type="InterPro" id="IPR019183">
    <property type="entry name" value="NAA25_NatB_aux_su"/>
</dbReference>
<dbReference type="EMBL" id="CDSF01000024">
    <property type="protein sequence ID" value="CEO95528.1"/>
    <property type="molecule type" value="Genomic_DNA"/>
</dbReference>
<dbReference type="SUPFAM" id="SSF48452">
    <property type="entry name" value="TPR-like"/>
    <property type="match status" value="1"/>
</dbReference>
<dbReference type="EMBL" id="OVEO01000014">
    <property type="protein sequence ID" value="SPR00402.1"/>
    <property type="molecule type" value="Genomic_DNA"/>
</dbReference>
<evidence type="ECO:0000313" key="4">
    <source>
        <dbReference type="Proteomes" id="UP000039324"/>
    </source>
</evidence>
<reference evidence="3 5" key="2">
    <citation type="submission" date="2018-03" db="EMBL/GenBank/DDBJ databases">
        <authorList>
            <person name="Fogelqvist J."/>
        </authorList>
    </citation>
    <scope>NUCLEOTIDE SEQUENCE [LARGE SCALE GENOMIC DNA]</scope>
</reference>
<dbReference type="STRING" id="37360.A0A0G4IJZ4"/>
<accession>A0A0G4IJZ4</accession>
<comment type="similarity">
    <text evidence="1">Belongs to the MDM20/NAA25 family.</text>
</comment>
<gene>
    <name evidence="2" type="ORF">PBRA_004254</name>
    <name evidence="3" type="ORF">PLBR_LOCUS7617</name>
</gene>
<evidence type="ECO:0000313" key="5">
    <source>
        <dbReference type="Proteomes" id="UP000290189"/>
    </source>
</evidence>
<keyword evidence="3" id="KW-0496">Mitochondrion</keyword>
<dbReference type="GO" id="GO:0031416">
    <property type="term" value="C:NatB complex"/>
    <property type="evidence" value="ECO:0007669"/>
    <property type="project" value="TreeGrafter"/>
</dbReference>
<dbReference type="Proteomes" id="UP000039324">
    <property type="component" value="Unassembled WGS sequence"/>
</dbReference>
<geneLocation type="mitochondrion" evidence="3"/>
<dbReference type="OMA" id="NEDHECW"/>
<name>A0A0G4IJZ4_PLABS</name>
<protein>
    <submittedName>
        <fullName evidence="2">Uncharacterized protein</fullName>
    </submittedName>
</protein>
<dbReference type="AlphaFoldDB" id="A0A0G4IJZ4"/>